<evidence type="ECO:0000256" key="3">
    <source>
        <dbReference type="ARBA" id="ARBA00022692"/>
    </source>
</evidence>
<dbReference type="GO" id="GO:0005789">
    <property type="term" value="C:endoplasmic reticulum membrane"/>
    <property type="evidence" value="ECO:0007669"/>
    <property type="project" value="InterPro"/>
</dbReference>
<dbReference type="PANTHER" id="PTHR31158">
    <property type="entry name" value="DUAL OXIDASE 2"/>
    <property type="match status" value="1"/>
</dbReference>
<proteinExistence type="inferred from homology"/>
<accession>A0A8B6CAD3</accession>
<evidence type="ECO:0000256" key="5">
    <source>
        <dbReference type="ARBA" id="ARBA00023136"/>
    </source>
</evidence>
<dbReference type="Pfam" id="PF10204">
    <property type="entry name" value="DuoxA"/>
    <property type="match status" value="1"/>
</dbReference>
<feature type="region of interest" description="Disordered" evidence="7">
    <location>
        <begin position="318"/>
        <end position="428"/>
    </location>
</feature>
<feature type="transmembrane region" description="Helical" evidence="8">
    <location>
        <begin position="230"/>
        <end position="252"/>
    </location>
</feature>
<organism evidence="9 10">
    <name type="scientific">Mytilus galloprovincialis</name>
    <name type="common">Mediterranean mussel</name>
    <dbReference type="NCBI Taxonomy" id="29158"/>
    <lineage>
        <taxon>Eukaryota</taxon>
        <taxon>Metazoa</taxon>
        <taxon>Spiralia</taxon>
        <taxon>Lophotrochozoa</taxon>
        <taxon>Mollusca</taxon>
        <taxon>Bivalvia</taxon>
        <taxon>Autobranchia</taxon>
        <taxon>Pteriomorphia</taxon>
        <taxon>Mytilida</taxon>
        <taxon>Mytiloidea</taxon>
        <taxon>Mytilidae</taxon>
        <taxon>Mytilinae</taxon>
        <taxon>Mytilus</taxon>
    </lineage>
</organism>
<dbReference type="Proteomes" id="UP000596742">
    <property type="component" value="Unassembled WGS sequence"/>
</dbReference>
<protein>
    <submittedName>
        <fullName evidence="9">Dual oxidase maturation factor 1</fullName>
    </submittedName>
</protein>
<dbReference type="AlphaFoldDB" id="A0A8B6CAD3"/>
<sequence>MDGVIPAGIFNAFRTNGAPTYYGPNQTPFEADILESGFIFAFVILAISFFVVLPGIRGKERLFVFIRVTVTLFIGGVIMLANLSMEWETAELKNVPTKYKAGENREIHADIKVHIGFRGINITMKGEPEIQLNETINYNEHFDWRWEQGRFGFGIFAGRFNREYREAQFRGLPLPILWIAEYFTFDGEGIRWGRHYRQAGWYSHIMMWLALPLWFLTIILFFVLLKYGAYFLMLTGGVMVIANILWSTIRNFNELEIPLASDHVLKFKYGGAYYVNLITGVVCVLLGAIIWLMDLRFPSVIASFFGVDVLQDEFDDATVEEDTSTSKSVKDEPDQNGMEMRGMSSKGKSQAATANDEEEESDDEIYEAPTFAQQPAMMTSIKKQRFTKRVGLQAPRRRPPPPIPGEDPDEDYENVSRPDQVRLNMGYH</sequence>
<evidence type="ECO:0000256" key="1">
    <source>
        <dbReference type="ARBA" id="ARBA00004141"/>
    </source>
</evidence>
<keyword evidence="4 8" id="KW-1133">Transmembrane helix</keyword>
<feature type="transmembrane region" description="Helical" evidence="8">
    <location>
        <begin position="38"/>
        <end position="56"/>
    </location>
</feature>
<evidence type="ECO:0000313" key="9">
    <source>
        <dbReference type="EMBL" id="VDI01358.1"/>
    </source>
</evidence>
<dbReference type="InterPro" id="IPR018469">
    <property type="entry name" value="Dual_oxidase_maturation_fac"/>
</dbReference>
<evidence type="ECO:0000256" key="8">
    <source>
        <dbReference type="SAM" id="Phobius"/>
    </source>
</evidence>
<gene>
    <name evidence="9" type="ORF">MGAL_10B023686</name>
</gene>
<comment type="subcellular location">
    <subcellularLocation>
        <location evidence="1">Membrane</location>
        <topology evidence="1">Multi-pass membrane protein</topology>
    </subcellularLocation>
</comment>
<evidence type="ECO:0000256" key="6">
    <source>
        <dbReference type="ARBA" id="ARBA00023180"/>
    </source>
</evidence>
<feature type="transmembrane region" description="Helical" evidence="8">
    <location>
        <begin position="201"/>
        <end position="224"/>
    </location>
</feature>
<feature type="compositionally biased region" description="Acidic residues" evidence="7">
    <location>
        <begin position="355"/>
        <end position="366"/>
    </location>
</feature>
<evidence type="ECO:0000256" key="4">
    <source>
        <dbReference type="ARBA" id="ARBA00022989"/>
    </source>
</evidence>
<evidence type="ECO:0000256" key="7">
    <source>
        <dbReference type="SAM" id="MobiDB-lite"/>
    </source>
</evidence>
<keyword evidence="3 8" id="KW-0812">Transmembrane</keyword>
<reference evidence="9" key="1">
    <citation type="submission" date="2018-11" db="EMBL/GenBank/DDBJ databases">
        <authorList>
            <person name="Alioto T."/>
            <person name="Alioto T."/>
        </authorList>
    </citation>
    <scope>NUCLEOTIDE SEQUENCE</scope>
</reference>
<comment type="similarity">
    <text evidence="2">Belongs to the DUOXA family.</text>
</comment>
<keyword evidence="6" id="KW-0325">Glycoprotein</keyword>
<evidence type="ECO:0000313" key="10">
    <source>
        <dbReference type="Proteomes" id="UP000596742"/>
    </source>
</evidence>
<keyword evidence="10" id="KW-1185">Reference proteome</keyword>
<name>A0A8B6CAD3_MYTGA</name>
<dbReference type="EMBL" id="UYJE01001349">
    <property type="protein sequence ID" value="VDI01358.1"/>
    <property type="molecule type" value="Genomic_DNA"/>
</dbReference>
<keyword evidence="5 8" id="KW-0472">Membrane</keyword>
<comment type="caution">
    <text evidence="9">The sequence shown here is derived from an EMBL/GenBank/DDBJ whole genome shotgun (WGS) entry which is preliminary data.</text>
</comment>
<feature type="transmembrane region" description="Helical" evidence="8">
    <location>
        <begin position="62"/>
        <end position="83"/>
    </location>
</feature>
<feature type="transmembrane region" description="Helical" evidence="8">
    <location>
        <begin position="273"/>
        <end position="293"/>
    </location>
</feature>
<dbReference type="PANTHER" id="PTHR31158:SF1">
    <property type="entry name" value="DOXA1 FACTOR-RELATED"/>
    <property type="match status" value="1"/>
</dbReference>
<dbReference type="GO" id="GO:0015031">
    <property type="term" value="P:protein transport"/>
    <property type="evidence" value="ECO:0007669"/>
    <property type="project" value="InterPro"/>
</dbReference>
<dbReference type="OrthoDB" id="10042652at2759"/>
<evidence type="ECO:0000256" key="2">
    <source>
        <dbReference type="ARBA" id="ARBA00009816"/>
    </source>
</evidence>